<evidence type="ECO:0000313" key="9">
    <source>
        <dbReference type="EMBL" id="AHI53099.1"/>
    </source>
</evidence>
<comment type="pathway">
    <text evidence="1">Cofactor biosynthesis; tetrahydrofolate biosynthesis; 5,6,7,8-tetrahydrofolate from 7,8-dihydrofolate: step 1/1.</text>
</comment>
<dbReference type="PANTHER" id="PTHR48069">
    <property type="entry name" value="DIHYDROFOLATE REDUCTASE"/>
    <property type="match status" value="1"/>
</dbReference>
<protein>
    <recommendedName>
        <fullName evidence="3">dihydrofolate reductase</fullName>
        <ecNumber evidence="3">1.5.1.3</ecNumber>
    </recommendedName>
</protein>
<dbReference type="EC" id="1.5.1.3" evidence="3"/>
<dbReference type="PRINTS" id="PR00070">
    <property type="entry name" value="DHFR"/>
</dbReference>
<dbReference type="RefSeq" id="WP_025363328.1">
    <property type="nucleotide sequence ID" value="NZ_CP006681.1"/>
</dbReference>
<evidence type="ECO:0000256" key="4">
    <source>
        <dbReference type="ARBA" id="ARBA00022563"/>
    </source>
</evidence>
<keyword evidence="6" id="KW-0560">Oxidoreductase</keyword>
<dbReference type="AlphaFoldDB" id="W6AHD6"/>
<dbReference type="GO" id="GO:0050661">
    <property type="term" value="F:NADP binding"/>
    <property type="evidence" value="ECO:0007669"/>
    <property type="project" value="InterPro"/>
</dbReference>
<evidence type="ECO:0000256" key="7">
    <source>
        <dbReference type="RuleBase" id="RU004474"/>
    </source>
</evidence>
<dbReference type="GO" id="GO:0046654">
    <property type="term" value="P:tetrahydrofolate biosynthetic process"/>
    <property type="evidence" value="ECO:0007669"/>
    <property type="project" value="UniProtKB-UniPathway"/>
</dbReference>
<feature type="domain" description="DHFR" evidence="8">
    <location>
        <begin position="1"/>
        <end position="156"/>
    </location>
</feature>
<keyword evidence="10" id="KW-1185">Reference proteome</keyword>
<dbReference type="PROSITE" id="PS00075">
    <property type="entry name" value="DHFR_1"/>
    <property type="match status" value="1"/>
</dbReference>
<dbReference type="Pfam" id="PF00186">
    <property type="entry name" value="DHFR_1"/>
    <property type="match status" value="1"/>
</dbReference>
<dbReference type="GO" id="GO:0006730">
    <property type="term" value="P:one-carbon metabolic process"/>
    <property type="evidence" value="ECO:0007669"/>
    <property type="project" value="UniProtKB-KW"/>
</dbReference>
<evidence type="ECO:0000256" key="1">
    <source>
        <dbReference type="ARBA" id="ARBA00004903"/>
    </source>
</evidence>
<dbReference type="PROSITE" id="PS51330">
    <property type="entry name" value="DHFR_2"/>
    <property type="match status" value="1"/>
</dbReference>
<organism evidence="9 10">
    <name type="scientific">Spiroplasma culicicola AES-1</name>
    <dbReference type="NCBI Taxonomy" id="1276246"/>
    <lineage>
        <taxon>Bacteria</taxon>
        <taxon>Bacillati</taxon>
        <taxon>Mycoplasmatota</taxon>
        <taxon>Mollicutes</taxon>
        <taxon>Entomoplasmatales</taxon>
        <taxon>Spiroplasmataceae</taxon>
        <taxon>Spiroplasma</taxon>
    </lineage>
</organism>
<dbReference type="UniPathway" id="UPA00077">
    <property type="reaction ID" value="UER00158"/>
</dbReference>
<dbReference type="SUPFAM" id="SSF53597">
    <property type="entry name" value="Dihydrofolate reductase-like"/>
    <property type="match status" value="1"/>
</dbReference>
<dbReference type="InterPro" id="IPR001796">
    <property type="entry name" value="DHFR_dom"/>
</dbReference>
<evidence type="ECO:0000313" key="10">
    <source>
        <dbReference type="Proteomes" id="UP000019267"/>
    </source>
</evidence>
<dbReference type="GO" id="GO:0005829">
    <property type="term" value="C:cytosol"/>
    <property type="evidence" value="ECO:0007669"/>
    <property type="project" value="TreeGrafter"/>
</dbReference>
<dbReference type="Gene3D" id="3.40.430.10">
    <property type="entry name" value="Dihydrofolate Reductase, subunit A"/>
    <property type="match status" value="1"/>
</dbReference>
<keyword evidence="4" id="KW-0554">One-carbon metabolism</keyword>
<dbReference type="InterPro" id="IPR024072">
    <property type="entry name" value="DHFR-like_dom_sf"/>
</dbReference>
<dbReference type="HOGENOM" id="CLU_043966_5_2_14"/>
<dbReference type="GO" id="GO:0046452">
    <property type="term" value="P:dihydrofolate metabolic process"/>
    <property type="evidence" value="ECO:0007669"/>
    <property type="project" value="TreeGrafter"/>
</dbReference>
<dbReference type="KEGG" id="scq:SCULI_v1c07580"/>
<dbReference type="STRING" id="1276246.SCULI_v1c07580"/>
<evidence type="ECO:0000256" key="2">
    <source>
        <dbReference type="ARBA" id="ARBA00009539"/>
    </source>
</evidence>
<proteinExistence type="inferred from homology"/>
<evidence type="ECO:0000256" key="5">
    <source>
        <dbReference type="ARBA" id="ARBA00022857"/>
    </source>
</evidence>
<dbReference type="GO" id="GO:0004146">
    <property type="term" value="F:dihydrofolate reductase activity"/>
    <property type="evidence" value="ECO:0007669"/>
    <property type="project" value="UniProtKB-EC"/>
</dbReference>
<dbReference type="eggNOG" id="COG0262">
    <property type="taxonomic scope" value="Bacteria"/>
</dbReference>
<evidence type="ECO:0000259" key="8">
    <source>
        <dbReference type="PROSITE" id="PS51330"/>
    </source>
</evidence>
<dbReference type="InterPro" id="IPR012259">
    <property type="entry name" value="DHFR"/>
</dbReference>
<dbReference type="CDD" id="cd00209">
    <property type="entry name" value="DHFR"/>
    <property type="match status" value="1"/>
</dbReference>
<comment type="similarity">
    <text evidence="2 7">Belongs to the dihydrofolate reductase family.</text>
</comment>
<evidence type="ECO:0000256" key="6">
    <source>
        <dbReference type="ARBA" id="ARBA00023002"/>
    </source>
</evidence>
<dbReference type="InterPro" id="IPR017925">
    <property type="entry name" value="DHFR_CS"/>
</dbReference>
<dbReference type="GO" id="GO:0046655">
    <property type="term" value="P:folic acid metabolic process"/>
    <property type="evidence" value="ECO:0007669"/>
    <property type="project" value="TreeGrafter"/>
</dbReference>
<evidence type="ECO:0000256" key="3">
    <source>
        <dbReference type="ARBA" id="ARBA00012856"/>
    </source>
</evidence>
<sequence length="156" mass="18599">MITLLWAQTNEGVIGQNEKLPWNIKEEMQHFIKYTKNKTVLMGRKTWDSLYVKPLPNRQNIVITNQNLVFDHKDIKFTNKLENVLKDFKNSQEELIIIGGKQIFELTLEYANKLVVSYIKEDYKGDVYAPFVDLNLWKVTQTSEFDEFIVRIYERY</sequence>
<dbReference type="PANTHER" id="PTHR48069:SF3">
    <property type="entry name" value="DIHYDROFOLATE REDUCTASE"/>
    <property type="match status" value="1"/>
</dbReference>
<reference evidence="9 10" key="1">
    <citation type="journal article" date="2014" name="Genome Biol. Evol.">
        <title>Molecular evolution of the substrate utilization strategies and putative virulence factors in mosquito-associated Spiroplasma species.</title>
        <authorList>
            <person name="Chang T.H."/>
            <person name="Lo W.S."/>
            <person name="Ku C."/>
            <person name="Chen L.L."/>
            <person name="Kuo C.H."/>
        </authorList>
    </citation>
    <scope>NUCLEOTIDE SEQUENCE [LARGE SCALE GENOMIC DNA]</scope>
    <source>
        <strain evidence="9">AES-1</strain>
    </source>
</reference>
<accession>W6AHD6</accession>
<dbReference type="PATRIC" id="fig|1276246.3.peg.756"/>
<dbReference type="OrthoDB" id="9804315at2"/>
<dbReference type="EMBL" id="CP006681">
    <property type="protein sequence ID" value="AHI53099.1"/>
    <property type="molecule type" value="Genomic_DNA"/>
</dbReference>
<keyword evidence="5" id="KW-0521">NADP</keyword>
<gene>
    <name evidence="9" type="primary">dfrA</name>
    <name evidence="9" type="ORF">SCULI_v1c07580</name>
</gene>
<dbReference type="Proteomes" id="UP000019267">
    <property type="component" value="Chromosome"/>
</dbReference>
<name>W6AHD6_9MOLU</name>